<proteinExistence type="predicted"/>
<accession>A0A4Y8KWK4</accession>
<dbReference type="RefSeq" id="WP_134171750.1">
    <property type="nucleotide sequence ID" value="NZ_SODI01000001.1"/>
</dbReference>
<dbReference type="Proteomes" id="UP000298218">
    <property type="component" value="Unassembled WGS sequence"/>
</dbReference>
<dbReference type="AlphaFoldDB" id="A0A4Y8KWK4"/>
<keyword evidence="2" id="KW-1185">Reference proteome</keyword>
<comment type="caution">
    <text evidence="1">The sequence shown here is derived from an EMBL/GenBank/DDBJ whole genome shotgun (WGS) entry which is preliminary data.</text>
</comment>
<evidence type="ECO:0000313" key="2">
    <source>
        <dbReference type="Proteomes" id="UP000298218"/>
    </source>
</evidence>
<dbReference type="EMBL" id="SOHQ01000001">
    <property type="protein sequence ID" value="TFD82365.1"/>
    <property type="molecule type" value="Genomic_DNA"/>
</dbReference>
<sequence>MQEKALPFHTEEETAAMDSHVLANLPTSEHPYLAELTADHVLQPDYDYDYDYEVTFDLDLDRDRDRDLKGLERIRGNATDE</sequence>
<protein>
    <submittedName>
        <fullName evidence="1">Uncharacterized protein</fullName>
    </submittedName>
</protein>
<dbReference type="OrthoDB" id="329481at2"/>
<organism evidence="1 2">
    <name type="scientific">Cryobacterium psychrophilum</name>
    <dbReference type="NCBI Taxonomy" id="41988"/>
    <lineage>
        <taxon>Bacteria</taxon>
        <taxon>Bacillati</taxon>
        <taxon>Actinomycetota</taxon>
        <taxon>Actinomycetes</taxon>
        <taxon>Micrococcales</taxon>
        <taxon>Microbacteriaceae</taxon>
        <taxon>Cryobacterium</taxon>
    </lineage>
</organism>
<gene>
    <name evidence="1" type="ORF">E3T53_00345</name>
</gene>
<evidence type="ECO:0000313" key="1">
    <source>
        <dbReference type="EMBL" id="TFD82365.1"/>
    </source>
</evidence>
<reference evidence="1 2" key="1">
    <citation type="submission" date="2019-03" db="EMBL/GenBank/DDBJ databases">
        <title>Genomics of glacier-inhabiting Cryobacterium strains.</title>
        <authorList>
            <person name="Liu Q."/>
            <person name="Xin Y.-H."/>
        </authorList>
    </citation>
    <scope>NUCLEOTIDE SEQUENCE [LARGE SCALE GENOMIC DNA]</scope>
    <source>
        <strain evidence="1 2">CGMCC 1.4292</strain>
    </source>
</reference>
<name>A0A4Y8KWK4_9MICO</name>